<feature type="region of interest" description="Disordered" evidence="1">
    <location>
        <begin position="408"/>
        <end position="635"/>
    </location>
</feature>
<evidence type="ECO:0000313" key="4">
    <source>
        <dbReference type="Proteomes" id="UP000606974"/>
    </source>
</evidence>
<dbReference type="InterPro" id="IPR058348">
    <property type="entry name" value="DUF8035"/>
</dbReference>
<feature type="region of interest" description="Disordered" evidence="1">
    <location>
        <begin position="166"/>
        <end position="201"/>
    </location>
</feature>
<feature type="region of interest" description="Disordered" evidence="1">
    <location>
        <begin position="103"/>
        <end position="146"/>
    </location>
</feature>
<dbReference type="PANTHER" id="PTHR42081:SF1">
    <property type="entry name" value="ZINC FINGER PROTEIN DHHC DOMAIN CONTAINING PROTEIN"/>
    <property type="match status" value="1"/>
</dbReference>
<feature type="region of interest" description="Disordered" evidence="1">
    <location>
        <begin position="22"/>
        <end position="42"/>
    </location>
</feature>
<reference evidence="3" key="1">
    <citation type="submission" date="2020-02" db="EMBL/GenBank/DDBJ databases">
        <authorList>
            <person name="Palmer J.M."/>
        </authorList>
    </citation>
    <scope>NUCLEOTIDE SEQUENCE</scope>
    <source>
        <strain evidence="3">EPUS1.4</strain>
        <tissue evidence="3">Thallus</tissue>
    </source>
</reference>
<feature type="compositionally biased region" description="Basic and acidic residues" evidence="1">
    <location>
        <begin position="320"/>
        <end position="340"/>
    </location>
</feature>
<dbReference type="AlphaFoldDB" id="A0A8H7ARX1"/>
<feature type="compositionally biased region" description="Basic and acidic residues" evidence="1">
    <location>
        <begin position="355"/>
        <end position="384"/>
    </location>
</feature>
<feature type="compositionally biased region" description="Basic and acidic residues" evidence="1">
    <location>
        <begin position="227"/>
        <end position="238"/>
    </location>
</feature>
<protein>
    <recommendedName>
        <fullName evidence="2">DUF8035 domain-containing protein</fullName>
    </recommendedName>
</protein>
<dbReference type="Pfam" id="PF26118">
    <property type="entry name" value="DUF8035"/>
    <property type="match status" value="1"/>
</dbReference>
<feature type="compositionally biased region" description="Basic and acidic residues" evidence="1">
    <location>
        <begin position="409"/>
        <end position="489"/>
    </location>
</feature>
<evidence type="ECO:0000259" key="2">
    <source>
        <dbReference type="Pfam" id="PF26118"/>
    </source>
</evidence>
<feature type="compositionally biased region" description="Basic and acidic residues" evidence="1">
    <location>
        <begin position="278"/>
        <end position="289"/>
    </location>
</feature>
<comment type="caution">
    <text evidence="3">The sequence shown here is derived from an EMBL/GenBank/DDBJ whole genome shotgun (WGS) entry which is preliminary data.</text>
</comment>
<feature type="compositionally biased region" description="Basic and acidic residues" evidence="1">
    <location>
        <begin position="527"/>
        <end position="544"/>
    </location>
</feature>
<proteinExistence type="predicted"/>
<feature type="compositionally biased region" description="Basic residues" evidence="1">
    <location>
        <begin position="493"/>
        <end position="503"/>
    </location>
</feature>
<dbReference type="Proteomes" id="UP000606974">
    <property type="component" value="Unassembled WGS sequence"/>
</dbReference>
<organism evidence="3 4">
    <name type="scientific">Endocarpon pusillum</name>
    <dbReference type="NCBI Taxonomy" id="364733"/>
    <lineage>
        <taxon>Eukaryota</taxon>
        <taxon>Fungi</taxon>
        <taxon>Dikarya</taxon>
        <taxon>Ascomycota</taxon>
        <taxon>Pezizomycotina</taxon>
        <taxon>Eurotiomycetes</taxon>
        <taxon>Chaetothyriomycetidae</taxon>
        <taxon>Verrucariales</taxon>
        <taxon>Verrucariaceae</taxon>
        <taxon>Endocarpon</taxon>
    </lineage>
</organism>
<feature type="compositionally biased region" description="Basic and acidic residues" evidence="1">
    <location>
        <begin position="588"/>
        <end position="597"/>
    </location>
</feature>
<evidence type="ECO:0000256" key="1">
    <source>
        <dbReference type="SAM" id="MobiDB-lite"/>
    </source>
</evidence>
<dbReference type="EMBL" id="JAACFV010000001">
    <property type="protein sequence ID" value="KAF7514365.1"/>
    <property type="molecule type" value="Genomic_DNA"/>
</dbReference>
<feature type="domain" description="DUF8035" evidence="2">
    <location>
        <begin position="635"/>
        <end position="687"/>
    </location>
</feature>
<evidence type="ECO:0000313" key="3">
    <source>
        <dbReference type="EMBL" id="KAF7514365.1"/>
    </source>
</evidence>
<keyword evidence="4" id="KW-1185">Reference proteome</keyword>
<dbReference type="PANTHER" id="PTHR42081">
    <property type="entry name" value="ZINC FINGER PROTEIN DHHC DOMAIN CONTAINING PROTEIN"/>
    <property type="match status" value="1"/>
</dbReference>
<feature type="compositionally biased region" description="Basic residues" evidence="1">
    <location>
        <begin position="545"/>
        <end position="555"/>
    </location>
</feature>
<accession>A0A8H7ARX1</accession>
<gene>
    <name evidence="3" type="ORF">GJ744_000135</name>
</gene>
<feature type="compositionally biased region" description="Basic and acidic residues" evidence="1">
    <location>
        <begin position="677"/>
        <end position="697"/>
    </location>
</feature>
<feature type="region of interest" description="Disordered" evidence="1">
    <location>
        <begin position="677"/>
        <end position="764"/>
    </location>
</feature>
<sequence>MVSASESSKLLDRRSHVPVMATYRSRGVSPPPRRFGEQRIPASPVFSTAFDTRFSQQPRNTIDTLASSRPVAERVVDVQPISRRTYAASGHSAIQSKTEYAVRPRNNPRVGEDDRTPLRVLVPPTSPTRSRPLVDNLPHGRSRSPVTKHYYTTDQADRYIVPAISSPRQHRHQASGTPIDSSHLIPDGRERRERHGYRVAGSRVYPKSGALVRYEDENDYSYTTPREQFDRDYPPAERRPRRNSYVRQDRPTSTSDFDDWKVMSQSRKETGPPPAVRQFDKLADGDLRHSTSLSGNHSDTERDLNKPRRRHTLRAPVSLHQDRRELLLNPQDDRAAREVSHYPPKSYDDEPSYSSDRENYRPSSHYERHSQRAKSYGESRDRLGTSHGATAAGLGMLAAAGLANAIVKKPHDKDDDSDRGETRDIKNRYARERDHRPEDFRKDRERIAERHRDRAAELRGEVAPREHRKEKASKEKSDSDSIDDVHADGQRYSGKHRRHRRHSRPQELDSDSASDDGQGVGVPPAVQRDHVGRDSAQEDSDSRREPRRSHPHRHVNHDVEEYNRSHGASEDGEAEEDRAARLQLVEPLAEKEPEHKPKGILKPARQVPFPEDPNPTREGVAPLKDAGKKGIPPGARWTKINRMLVNPAALEAAHERYEERDDYVIVLRVLSKEEIQKFADKTKEIRETRELEWLERKERRRRKGGIRGSSDDSSDEEQRPPLAIEAAPPTANPDPRYQQGPPLNTNGRPEPDPAAMAGISIRKK</sequence>
<dbReference type="OrthoDB" id="5418088at2759"/>
<feature type="compositionally biased region" description="Basic and acidic residues" evidence="1">
    <location>
        <begin position="258"/>
        <end position="270"/>
    </location>
</feature>
<feature type="compositionally biased region" description="Basic and acidic residues" evidence="1">
    <location>
        <begin position="556"/>
        <end position="569"/>
    </location>
</feature>
<feature type="region of interest" description="Disordered" evidence="1">
    <location>
        <begin position="216"/>
        <end position="387"/>
    </location>
</feature>
<name>A0A8H7ARX1_9EURO</name>